<reference evidence="1" key="1">
    <citation type="submission" date="2020-10" db="EMBL/GenBank/DDBJ databases">
        <authorList>
            <person name="Castelo-Branco R."/>
            <person name="Eusebio N."/>
            <person name="Adriana R."/>
            <person name="Vieira A."/>
            <person name="Brugerolle De Fraissinette N."/>
            <person name="Rezende De Castro R."/>
            <person name="Schneider M.P."/>
            <person name="Vasconcelos V."/>
            <person name="Leao P.N."/>
        </authorList>
    </citation>
    <scope>NUCLEOTIDE SEQUENCE</scope>
    <source>
        <strain evidence="1">LEGE 06105</strain>
    </source>
</reference>
<dbReference type="EMBL" id="JADEWL010000078">
    <property type="protein sequence ID" value="MBE9214943.1"/>
    <property type="molecule type" value="Genomic_DNA"/>
</dbReference>
<organism evidence="1 2">
    <name type="scientific">Plectonema cf. radiosum LEGE 06105</name>
    <dbReference type="NCBI Taxonomy" id="945769"/>
    <lineage>
        <taxon>Bacteria</taxon>
        <taxon>Bacillati</taxon>
        <taxon>Cyanobacteriota</taxon>
        <taxon>Cyanophyceae</taxon>
        <taxon>Oscillatoriophycideae</taxon>
        <taxon>Oscillatoriales</taxon>
        <taxon>Microcoleaceae</taxon>
        <taxon>Plectonema</taxon>
    </lineage>
</organism>
<name>A0A8J7FEF0_9CYAN</name>
<accession>A0A8J7FEF0</accession>
<dbReference type="Proteomes" id="UP000620559">
    <property type="component" value="Unassembled WGS sequence"/>
</dbReference>
<dbReference type="AlphaFoldDB" id="A0A8J7FEF0"/>
<evidence type="ECO:0000313" key="2">
    <source>
        <dbReference type="Proteomes" id="UP000620559"/>
    </source>
</evidence>
<comment type="caution">
    <text evidence="1">The sequence shown here is derived from an EMBL/GenBank/DDBJ whole genome shotgun (WGS) entry which is preliminary data.</text>
</comment>
<keyword evidence="2" id="KW-1185">Reference proteome</keyword>
<sequence>MTQIQQTAMNDSAISGVEPNGFYQTPNSMAIKAIRSKLTAADWALWSYLQMVDPFGDKMIELPKIPEIAEVIGVSFRQIKRSLSRLEELELYFWEPVLVRGQNLAGKKAKELCQQKKTSKFSGKNKMTDLSNSGQFCPNDDRIVKLRTNLSNFGQNCQNREPEPLPGNGFIPPQTYSDFIQTLSEGERENFWEFSKKKTALLPKPPQLPMKWIEANFEELRGQWLETQNPKGKYNFDAFSEPQHQMWYGQLQVVVKSATEGTDDKSLRQFLNDDFYECWFNWAKSARADVRELLAKNPILEENYG</sequence>
<protein>
    <submittedName>
        <fullName evidence="1">Uncharacterized protein</fullName>
    </submittedName>
</protein>
<proteinExistence type="predicted"/>
<dbReference type="RefSeq" id="WP_193922910.1">
    <property type="nucleotide sequence ID" value="NZ_JADEWL010000078.1"/>
</dbReference>
<evidence type="ECO:0000313" key="1">
    <source>
        <dbReference type="EMBL" id="MBE9214943.1"/>
    </source>
</evidence>
<gene>
    <name evidence="1" type="ORF">IQ247_20080</name>
</gene>